<dbReference type="InterPro" id="IPR015943">
    <property type="entry name" value="WD40/YVTN_repeat-like_dom_sf"/>
</dbReference>
<evidence type="ECO:0000313" key="3">
    <source>
        <dbReference type="EMBL" id="KAJ2787415.1"/>
    </source>
</evidence>
<dbReference type="Pfam" id="PF16300">
    <property type="entry name" value="WD40_4"/>
    <property type="match status" value="2"/>
</dbReference>
<dbReference type="InterPro" id="IPR015505">
    <property type="entry name" value="Coronin"/>
</dbReference>
<keyword evidence="4" id="KW-1185">Reference proteome</keyword>
<accession>A0A9W8HJT7</accession>
<organism evidence="3 4">
    <name type="scientific">Coemansia interrupta</name>
    <dbReference type="NCBI Taxonomy" id="1126814"/>
    <lineage>
        <taxon>Eukaryota</taxon>
        <taxon>Fungi</taxon>
        <taxon>Fungi incertae sedis</taxon>
        <taxon>Zoopagomycota</taxon>
        <taxon>Kickxellomycotina</taxon>
        <taxon>Kickxellomycetes</taxon>
        <taxon>Kickxellales</taxon>
        <taxon>Kickxellaceae</taxon>
        <taxon>Coemansia</taxon>
    </lineage>
</organism>
<dbReference type="EMBL" id="JANBUM010000023">
    <property type="protein sequence ID" value="KAJ2787415.1"/>
    <property type="molecule type" value="Genomic_DNA"/>
</dbReference>
<protein>
    <recommendedName>
        <fullName evidence="5">Coronin</fullName>
    </recommendedName>
</protein>
<dbReference type="AlphaFoldDB" id="A0A9W8HJT7"/>
<evidence type="ECO:0000313" key="4">
    <source>
        <dbReference type="Proteomes" id="UP001140172"/>
    </source>
</evidence>
<dbReference type="PROSITE" id="PS50082">
    <property type="entry name" value="WD_REPEATS_2"/>
    <property type="match status" value="1"/>
</dbReference>
<feature type="repeat" description="WD" evidence="1">
    <location>
        <begin position="541"/>
        <end position="583"/>
    </location>
</feature>
<name>A0A9W8HJT7_9FUNG</name>
<sequence length="928" mass="99805">MRIGGFNKYRNSVATVSGREAWYSELFLDTSTSVACDGLAIDEQRLYVKTASGNSLQALGIDSPGKLGPQTAALEGPLGRILDWSAASCDTDMVSAADDQGVVSVWKDCSPVLTVKAHTAACSSVRFHPTVAGILATTAAASTASKRSEVRLWNVSASTESAFWEMSVDGIVDSVAIRGDGQLISAITHDGICQIYDPRQQAGSGASSVGKTAAIYAPGRPTRVLWLGEKPYLLTTGLTRMRERSAALWDQRNLSKPLASISLQPSTKPLIPLYDEDTQLAYLAEKGDNAIRWVDADPSSAQPLAELGTVVLQSQVSGCALLPKRALRVMSGEIARVHVVTENSGAGTGAAVIPISHIAPRRTYLDFHADLYPDTRAPLPAQSYDQWIAQQPSCVPRMSLDPAKSEASLASLRQIYAAALGQGNQEAALSPVKCSEDHGPPSEVKPPVAEALNSEPKPEPEPKTVVANTSEDIPTPEPAPVTPATTLPSKPQEEPSVPASGENEPIKVSPKFIAVACDGAGGQIGIIRRDTPGRVPTKLPTVVHGSSVVTMEFDPFDPNVIATAGSDGKLQMWHIPDTELDEETTFDLVEYICVTADRIHQIQFHPWAKGVVAVLVTDAEEQAIFVYHGLMLHFIVGKTRDGIHSFAWSPDGECIALTTKKSRQLQIYDPRTQDLLAKGPSMDSIRPCRIAWIDSSRICLAGFGSGSQRQIKVYDVGSLSKPIAMATIDVGPGLLVPIVDADCGIIYLDDRGSRLTHPFELVGDKLFSLPKLESAQPGLGLAMVPKKYADISHCEIGLFYRLNAQSVEPIGFRVPRKRPEYFQDDIFIDTYDTETPSVDPAAWIDGARAKPLMESLCPPGMTPLSQAPPEAIRRRTFEAKVEKPVDNTKDAINAMLRRVESSDDDASNSRNGSGANDVESSSGSDWDD</sequence>
<reference evidence="3" key="1">
    <citation type="submission" date="2022-07" db="EMBL/GenBank/DDBJ databases">
        <title>Phylogenomic reconstructions and comparative analyses of Kickxellomycotina fungi.</title>
        <authorList>
            <person name="Reynolds N.K."/>
            <person name="Stajich J.E."/>
            <person name="Barry K."/>
            <person name="Grigoriev I.V."/>
            <person name="Crous P."/>
            <person name="Smith M.E."/>
        </authorList>
    </citation>
    <scope>NUCLEOTIDE SEQUENCE</scope>
    <source>
        <strain evidence="3">BCRC 34489</strain>
    </source>
</reference>
<dbReference type="InterPro" id="IPR011047">
    <property type="entry name" value="Quinoprotein_ADH-like_sf"/>
</dbReference>
<dbReference type="Gene3D" id="2.130.10.10">
    <property type="entry name" value="YVTN repeat-like/Quinoprotein amine dehydrogenase"/>
    <property type="match status" value="2"/>
</dbReference>
<keyword evidence="1" id="KW-0853">WD repeat</keyword>
<dbReference type="SUPFAM" id="SSF50998">
    <property type="entry name" value="Quinoprotein alcohol dehydrogenase-like"/>
    <property type="match status" value="1"/>
</dbReference>
<dbReference type="InterPro" id="IPR001680">
    <property type="entry name" value="WD40_rpt"/>
</dbReference>
<proteinExistence type="predicted"/>
<evidence type="ECO:0008006" key="5">
    <source>
        <dbReference type="Google" id="ProtNLM"/>
    </source>
</evidence>
<evidence type="ECO:0000256" key="1">
    <source>
        <dbReference type="PROSITE-ProRule" id="PRU00221"/>
    </source>
</evidence>
<feature type="compositionally biased region" description="Polar residues" evidence="2">
    <location>
        <begin position="908"/>
        <end position="928"/>
    </location>
</feature>
<dbReference type="SUPFAM" id="SSF75011">
    <property type="entry name" value="3-carboxy-cis,cis-mucoante lactonizing enzyme"/>
    <property type="match status" value="1"/>
</dbReference>
<comment type="caution">
    <text evidence="3">The sequence shown here is derived from an EMBL/GenBank/DDBJ whole genome shotgun (WGS) entry which is preliminary data.</text>
</comment>
<dbReference type="Proteomes" id="UP001140172">
    <property type="component" value="Unassembled WGS sequence"/>
</dbReference>
<feature type="region of interest" description="Disordered" evidence="2">
    <location>
        <begin position="882"/>
        <end position="928"/>
    </location>
</feature>
<gene>
    <name evidence="3" type="ORF">GGI15_000717</name>
</gene>
<dbReference type="PANTHER" id="PTHR10856">
    <property type="entry name" value="CORONIN"/>
    <property type="match status" value="1"/>
</dbReference>
<feature type="region of interest" description="Disordered" evidence="2">
    <location>
        <begin position="429"/>
        <end position="504"/>
    </location>
</feature>
<evidence type="ECO:0000256" key="2">
    <source>
        <dbReference type="SAM" id="MobiDB-lite"/>
    </source>
</evidence>
<dbReference type="SMART" id="SM01167">
    <property type="entry name" value="DUF1900"/>
    <property type="match status" value="2"/>
</dbReference>
<dbReference type="SMART" id="SM00320">
    <property type="entry name" value="WD40"/>
    <property type="match status" value="4"/>
</dbReference>
<dbReference type="OrthoDB" id="347435at2759"/>